<dbReference type="Proteomes" id="UP000318349">
    <property type="component" value="Unassembled WGS sequence"/>
</dbReference>
<feature type="transmembrane region" description="Helical" evidence="1">
    <location>
        <begin position="20"/>
        <end position="38"/>
    </location>
</feature>
<name>A0A557S9U7_9RHOO</name>
<feature type="transmembrane region" description="Helical" evidence="1">
    <location>
        <begin position="142"/>
        <end position="161"/>
    </location>
</feature>
<gene>
    <name evidence="3" type="ORF">FHP89_16380</name>
</gene>
<keyword evidence="1" id="KW-0812">Transmembrane</keyword>
<sequence>MSEYIADMWRLALDGEKRGILFFASTYVFVMLAYSGVYQLRIAKWFETDGVLLAAAVEKVGGADLVMSNQDYASKALYEYVVGGVSYQGTRISPWIVLASHNARFVLERQMRKIQKTADGHVRVFYNPSNPGKSFLVKPGGFGIVVTFTLAVAPVVLYWLGYHG</sequence>
<reference evidence="3 4" key="1">
    <citation type="submission" date="2019-07" db="EMBL/GenBank/DDBJ databases">
        <title>The pathways for chlorine oxyanion respiration interact through the shared metabolite chlorate.</title>
        <authorList>
            <person name="Barnum T.P."/>
            <person name="Cheng Y."/>
            <person name="Hill K.A."/>
            <person name="Lucas L.N."/>
            <person name="Carlson H.K."/>
            <person name="Coates J.D."/>
        </authorList>
    </citation>
    <scope>NUCLEOTIDE SEQUENCE [LARGE SCALE GENOMIC DNA]</scope>
    <source>
        <strain evidence="3 4">SFB-1</strain>
    </source>
</reference>
<evidence type="ECO:0000259" key="2">
    <source>
        <dbReference type="Pfam" id="PF12158"/>
    </source>
</evidence>
<keyword evidence="1" id="KW-0472">Membrane</keyword>
<evidence type="ECO:0000256" key="1">
    <source>
        <dbReference type="SAM" id="Phobius"/>
    </source>
</evidence>
<dbReference type="InterPro" id="IPR021994">
    <property type="entry name" value="DUF3592"/>
</dbReference>
<protein>
    <submittedName>
        <fullName evidence="3">DUF3592 domain-containing protein</fullName>
    </submittedName>
</protein>
<keyword evidence="1" id="KW-1133">Transmembrane helix</keyword>
<evidence type="ECO:0000313" key="3">
    <source>
        <dbReference type="EMBL" id="TVO74198.1"/>
    </source>
</evidence>
<dbReference type="Pfam" id="PF12158">
    <property type="entry name" value="DUF3592"/>
    <property type="match status" value="1"/>
</dbReference>
<dbReference type="EMBL" id="VMNI01000016">
    <property type="protein sequence ID" value="TVO74198.1"/>
    <property type="molecule type" value="Genomic_DNA"/>
</dbReference>
<proteinExistence type="predicted"/>
<evidence type="ECO:0000313" key="4">
    <source>
        <dbReference type="Proteomes" id="UP000318349"/>
    </source>
</evidence>
<organism evidence="3 4">
    <name type="scientific">Denitromonas halophila</name>
    <dbReference type="NCBI Taxonomy" id="1629404"/>
    <lineage>
        <taxon>Bacteria</taxon>
        <taxon>Pseudomonadati</taxon>
        <taxon>Pseudomonadota</taxon>
        <taxon>Betaproteobacteria</taxon>
        <taxon>Rhodocyclales</taxon>
        <taxon>Zoogloeaceae</taxon>
        <taxon>Denitromonas</taxon>
    </lineage>
</organism>
<accession>A0A557S9U7</accession>
<dbReference type="AlphaFoldDB" id="A0A557S9U7"/>
<feature type="domain" description="DUF3592" evidence="2">
    <location>
        <begin position="72"/>
        <end position="139"/>
    </location>
</feature>
<comment type="caution">
    <text evidence="3">The sequence shown here is derived from an EMBL/GenBank/DDBJ whole genome shotgun (WGS) entry which is preliminary data.</text>
</comment>